<accession>A0ABU6VHD2</accession>
<keyword evidence="2" id="KW-1185">Reference proteome</keyword>
<name>A0ABU6VHD2_9FABA</name>
<dbReference type="Proteomes" id="UP001341840">
    <property type="component" value="Unassembled WGS sequence"/>
</dbReference>
<sequence length="170" mass="18966">MINECDIGAEAVIRGDVIPQETYARGCEQSVQYGSLADANMTHGCERPNPQTRGVARGASDLFCLGPSRTRVGRLADARLCVGEHVEILFGLEEKLRTMLDEVVEPLKWALSGDGVYLPRIQERWYSSLMRLGRRWRWDRAEDRLAKAVGQRVVTLVATHLGELADGDRA</sequence>
<proteinExistence type="predicted"/>
<comment type="caution">
    <text evidence="1">The sequence shown here is derived from an EMBL/GenBank/DDBJ whole genome shotgun (WGS) entry which is preliminary data.</text>
</comment>
<gene>
    <name evidence="1" type="ORF">PIB30_054919</name>
</gene>
<protein>
    <submittedName>
        <fullName evidence="1">Uncharacterized protein</fullName>
    </submittedName>
</protein>
<evidence type="ECO:0000313" key="2">
    <source>
        <dbReference type="Proteomes" id="UP001341840"/>
    </source>
</evidence>
<dbReference type="EMBL" id="JASCZI010151458">
    <property type="protein sequence ID" value="MED6172966.1"/>
    <property type="molecule type" value="Genomic_DNA"/>
</dbReference>
<reference evidence="1 2" key="1">
    <citation type="journal article" date="2023" name="Plants (Basel)">
        <title>Bridging the Gap: Combining Genomics and Transcriptomics Approaches to Understand Stylosanthes scabra, an Orphan Legume from the Brazilian Caatinga.</title>
        <authorList>
            <person name="Ferreira-Neto J.R.C."/>
            <person name="da Silva M.D."/>
            <person name="Binneck E."/>
            <person name="de Melo N.F."/>
            <person name="da Silva R.H."/>
            <person name="de Melo A.L.T.M."/>
            <person name="Pandolfi V."/>
            <person name="Bustamante F.O."/>
            <person name="Brasileiro-Vidal A.C."/>
            <person name="Benko-Iseppon A.M."/>
        </authorList>
    </citation>
    <scope>NUCLEOTIDE SEQUENCE [LARGE SCALE GENOMIC DNA]</scope>
    <source>
        <tissue evidence="1">Leaves</tissue>
    </source>
</reference>
<organism evidence="1 2">
    <name type="scientific">Stylosanthes scabra</name>
    <dbReference type="NCBI Taxonomy" id="79078"/>
    <lineage>
        <taxon>Eukaryota</taxon>
        <taxon>Viridiplantae</taxon>
        <taxon>Streptophyta</taxon>
        <taxon>Embryophyta</taxon>
        <taxon>Tracheophyta</taxon>
        <taxon>Spermatophyta</taxon>
        <taxon>Magnoliopsida</taxon>
        <taxon>eudicotyledons</taxon>
        <taxon>Gunneridae</taxon>
        <taxon>Pentapetalae</taxon>
        <taxon>rosids</taxon>
        <taxon>fabids</taxon>
        <taxon>Fabales</taxon>
        <taxon>Fabaceae</taxon>
        <taxon>Papilionoideae</taxon>
        <taxon>50 kb inversion clade</taxon>
        <taxon>dalbergioids sensu lato</taxon>
        <taxon>Dalbergieae</taxon>
        <taxon>Pterocarpus clade</taxon>
        <taxon>Stylosanthes</taxon>
    </lineage>
</organism>
<evidence type="ECO:0000313" key="1">
    <source>
        <dbReference type="EMBL" id="MED6172966.1"/>
    </source>
</evidence>